<evidence type="ECO:0000256" key="11">
    <source>
        <dbReference type="ARBA" id="ARBA00023034"/>
    </source>
</evidence>
<dbReference type="AlphaFoldDB" id="A0AAV1TUR3"/>
<keyword evidence="6" id="KW-1003">Cell membrane</keyword>
<dbReference type="Pfam" id="PF03083">
    <property type="entry name" value="MtN3_slv"/>
    <property type="match status" value="1"/>
</dbReference>
<evidence type="ECO:0000313" key="15">
    <source>
        <dbReference type="Proteomes" id="UP001162060"/>
    </source>
</evidence>
<sequence>MTEPVVEVVVRVLATITACLLFASLLPAIRVVHRQKSTASMPSALPILSMPKKGRLSLEILAMTMVLIGLVLFPFVAAHEGVAIETVEVIVGSFSVAISAVMFGSPLILVKKVVQERNTSYLPLTMIAAGAVTCVFWILYGLLLQDAFVIVPNTANLLIGVVQLMLFCIYPRGKTYDTVESVTPEAKATTLDKSNGACTIVVLDKKTEGDEMTVRARGDENSRSQA</sequence>
<keyword evidence="8 13" id="KW-0812">Transmembrane</keyword>
<dbReference type="Proteomes" id="UP001162060">
    <property type="component" value="Unassembled WGS sequence"/>
</dbReference>
<keyword evidence="7" id="KW-0762">Sugar transport</keyword>
<feature type="transmembrane region" description="Helical" evidence="13">
    <location>
        <begin position="149"/>
        <end position="170"/>
    </location>
</feature>
<reference evidence="14" key="1">
    <citation type="submission" date="2024-01" db="EMBL/GenBank/DDBJ databases">
        <authorList>
            <person name="Webb A."/>
        </authorList>
    </citation>
    <scope>NUCLEOTIDE SEQUENCE</scope>
    <source>
        <strain evidence="14">Pm1</strain>
    </source>
</reference>
<evidence type="ECO:0000256" key="12">
    <source>
        <dbReference type="ARBA" id="ARBA00023136"/>
    </source>
</evidence>
<evidence type="ECO:0000256" key="8">
    <source>
        <dbReference type="ARBA" id="ARBA00022692"/>
    </source>
</evidence>
<evidence type="ECO:0000256" key="1">
    <source>
        <dbReference type="ARBA" id="ARBA00004651"/>
    </source>
</evidence>
<comment type="similarity">
    <text evidence="3">Belongs to the SWEET sugar transporter family.</text>
</comment>
<accession>A0AAV1TUR3</accession>
<evidence type="ECO:0000256" key="13">
    <source>
        <dbReference type="SAM" id="Phobius"/>
    </source>
</evidence>
<gene>
    <name evidence="14" type="ORF">PM001_LOCUS10293</name>
</gene>
<keyword evidence="5" id="KW-0813">Transport</keyword>
<dbReference type="InterPro" id="IPR004316">
    <property type="entry name" value="SWEET_rpt"/>
</dbReference>
<evidence type="ECO:0000313" key="14">
    <source>
        <dbReference type="EMBL" id="CAK7925143.1"/>
    </source>
</evidence>
<dbReference type="InterPro" id="IPR047664">
    <property type="entry name" value="SWEET"/>
</dbReference>
<evidence type="ECO:0000256" key="4">
    <source>
        <dbReference type="ARBA" id="ARBA00021741"/>
    </source>
</evidence>
<proteinExistence type="inferred from homology"/>
<dbReference type="GO" id="GO:0051119">
    <property type="term" value="F:sugar transmembrane transporter activity"/>
    <property type="evidence" value="ECO:0007669"/>
    <property type="project" value="InterPro"/>
</dbReference>
<evidence type="ECO:0000256" key="5">
    <source>
        <dbReference type="ARBA" id="ARBA00022448"/>
    </source>
</evidence>
<evidence type="ECO:0000256" key="2">
    <source>
        <dbReference type="ARBA" id="ARBA00004653"/>
    </source>
</evidence>
<dbReference type="PANTHER" id="PTHR10791:SF30">
    <property type="entry name" value="SUGAR TRANSPORTER SWEET1"/>
    <property type="match status" value="1"/>
</dbReference>
<dbReference type="PANTHER" id="PTHR10791">
    <property type="entry name" value="RAG1-ACTIVATING PROTEIN 1"/>
    <property type="match status" value="1"/>
</dbReference>
<evidence type="ECO:0000256" key="9">
    <source>
        <dbReference type="ARBA" id="ARBA00022737"/>
    </source>
</evidence>
<evidence type="ECO:0000256" key="7">
    <source>
        <dbReference type="ARBA" id="ARBA00022597"/>
    </source>
</evidence>
<protein>
    <recommendedName>
        <fullName evidence="4">Sugar transporter SWEET1</fullName>
    </recommendedName>
</protein>
<feature type="transmembrane region" description="Helical" evidence="13">
    <location>
        <begin position="121"/>
        <end position="143"/>
    </location>
</feature>
<evidence type="ECO:0000256" key="6">
    <source>
        <dbReference type="ARBA" id="ARBA00022475"/>
    </source>
</evidence>
<dbReference type="FunFam" id="1.20.1280.290:FF:000004">
    <property type="entry name" value="Sugar transporter SWEET"/>
    <property type="match status" value="1"/>
</dbReference>
<comment type="subcellular location">
    <subcellularLocation>
        <location evidence="1">Cell membrane</location>
        <topology evidence="1">Multi-pass membrane protein</topology>
    </subcellularLocation>
    <subcellularLocation>
        <location evidence="2">Golgi apparatus membrane</location>
        <topology evidence="2">Multi-pass membrane protein</topology>
    </subcellularLocation>
</comment>
<dbReference type="GO" id="GO:0000139">
    <property type="term" value="C:Golgi membrane"/>
    <property type="evidence" value="ECO:0007669"/>
    <property type="project" value="UniProtKB-SubCell"/>
</dbReference>
<dbReference type="GO" id="GO:0005886">
    <property type="term" value="C:plasma membrane"/>
    <property type="evidence" value="ECO:0007669"/>
    <property type="project" value="UniProtKB-SubCell"/>
</dbReference>
<dbReference type="EMBL" id="CAKLBY020000086">
    <property type="protein sequence ID" value="CAK7925143.1"/>
    <property type="molecule type" value="Genomic_DNA"/>
</dbReference>
<evidence type="ECO:0000256" key="10">
    <source>
        <dbReference type="ARBA" id="ARBA00022989"/>
    </source>
</evidence>
<organism evidence="14 15">
    <name type="scientific">Peronospora matthiolae</name>
    <dbReference type="NCBI Taxonomy" id="2874970"/>
    <lineage>
        <taxon>Eukaryota</taxon>
        <taxon>Sar</taxon>
        <taxon>Stramenopiles</taxon>
        <taxon>Oomycota</taxon>
        <taxon>Peronosporomycetes</taxon>
        <taxon>Peronosporales</taxon>
        <taxon>Peronosporaceae</taxon>
        <taxon>Peronospora</taxon>
    </lineage>
</organism>
<feature type="transmembrane region" description="Helical" evidence="13">
    <location>
        <begin position="89"/>
        <end position="109"/>
    </location>
</feature>
<dbReference type="Gene3D" id="1.20.1280.290">
    <property type="match status" value="1"/>
</dbReference>
<evidence type="ECO:0000256" key="3">
    <source>
        <dbReference type="ARBA" id="ARBA00007809"/>
    </source>
</evidence>
<keyword evidence="10 13" id="KW-1133">Transmembrane helix</keyword>
<keyword evidence="11" id="KW-0333">Golgi apparatus</keyword>
<name>A0AAV1TUR3_9STRA</name>
<feature type="transmembrane region" description="Helical" evidence="13">
    <location>
        <begin position="12"/>
        <end position="32"/>
    </location>
</feature>
<keyword evidence="9" id="KW-0677">Repeat</keyword>
<feature type="transmembrane region" description="Helical" evidence="13">
    <location>
        <begin position="56"/>
        <end position="77"/>
    </location>
</feature>
<keyword evidence="12 13" id="KW-0472">Membrane</keyword>
<comment type="caution">
    <text evidence="14">The sequence shown here is derived from an EMBL/GenBank/DDBJ whole genome shotgun (WGS) entry which is preliminary data.</text>
</comment>